<dbReference type="Proteomes" id="UP000613177">
    <property type="component" value="Unassembled WGS sequence"/>
</dbReference>
<proteinExistence type="predicted"/>
<organism evidence="1 2">
    <name type="scientific">Thamnidium elegans</name>
    <dbReference type="NCBI Taxonomy" id="101142"/>
    <lineage>
        <taxon>Eukaryota</taxon>
        <taxon>Fungi</taxon>
        <taxon>Fungi incertae sedis</taxon>
        <taxon>Mucoromycota</taxon>
        <taxon>Mucoromycotina</taxon>
        <taxon>Mucoromycetes</taxon>
        <taxon>Mucorales</taxon>
        <taxon>Mucorineae</taxon>
        <taxon>Mucoraceae</taxon>
        <taxon>Thamnidium</taxon>
    </lineage>
</organism>
<evidence type="ECO:0000313" key="2">
    <source>
        <dbReference type="Proteomes" id="UP000613177"/>
    </source>
</evidence>
<sequence>MPLTYTTDETCGPNIPSKKGKLWGVFYLINNRVVLFIESSGAILQENINHTLEDTLKLLVECNGTLCYILSHFKNSRFHIIKDTITLSEINLKEDGLWKFVKLRFAGIPTIVD</sequence>
<evidence type="ECO:0000313" key="1">
    <source>
        <dbReference type="EMBL" id="KAG2237779.1"/>
    </source>
</evidence>
<protein>
    <submittedName>
        <fullName evidence="1">Uncharacterized protein</fullName>
    </submittedName>
</protein>
<dbReference type="AlphaFoldDB" id="A0A8H7SVE5"/>
<gene>
    <name evidence="1" type="ORF">INT48_009718</name>
</gene>
<keyword evidence="2" id="KW-1185">Reference proteome</keyword>
<dbReference type="EMBL" id="JAEPRE010000003">
    <property type="protein sequence ID" value="KAG2237779.1"/>
    <property type="molecule type" value="Genomic_DNA"/>
</dbReference>
<name>A0A8H7SVE5_9FUNG</name>
<reference evidence="1" key="1">
    <citation type="submission" date="2021-01" db="EMBL/GenBank/DDBJ databases">
        <title>Metabolic potential, ecology and presence of endohyphal bacteria is reflected in genomic diversity of Mucoromycotina.</title>
        <authorList>
            <person name="Muszewska A."/>
            <person name="Okrasinska A."/>
            <person name="Steczkiewicz K."/>
            <person name="Drgas O."/>
            <person name="Orlowska M."/>
            <person name="Perlinska-Lenart U."/>
            <person name="Aleksandrzak-Piekarczyk T."/>
            <person name="Szatraj K."/>
            <person name="Zielenkiewicz U."/>
            <person name="Pilsyk S."/>
            <person name="Malc E."/>
            <person name="Mieczkowski P."/>
            <person name="Kruszewska J.S."/>
            <person name="Biernat P."/>
            <person name="Pawlowska J."/>
        </authorList>
    </citation>
    <scope>NUCLEOTIDE SEQUENCE</scope>
    <source>
        <strain evidence="1">WA0000018081</strain>
    </source>
</reference>
<accession>A0A8H7SVE5</accession>
<comment type="caution">
    <text evidence="1">The sequence shown here is derived from an EMBL/GenBank/DDBJ whole genome shotgun (WGS) entry which is preliminary data.</text>
</comment>